<evidence type="ECO:0000313" key="2">
    <source>
        <dbReference type="Proteomes" id="UP000007484"/>
    </source>
</evidence>
<proteinExistence type="predicted"/>
<gene>
    <name evidence="1" type="ordered locus">MSU_0062</name>
</gene>
<dbReference type="AlphaFoldDB" id="F0QQ36"/>
<dbReference type="STRING" id="768700.MSU_0062"/>
<dbReference type="Proteomes" id="UP000007484">
    <property type="component" value="Chromosome"/>
</dbReference>
<dbReference type="KEGG" id="mss:MSU_0062"/>
<dbReference type="EMBL" id="CP002525">
    <property type="protein sequence ID" value="ADX97606.1"/>
    <property type="molecule type" value="Genomic_DNA"/>
</dbReference>
<sequence length="199" mass="22011">MVKAVKVLLPILGLGTFGGGSFAAYSFSDTLFPENRKLKGIGSSTTLDSNDLQDLKGRISSGTSTLIYEFLQIDGETKDCIKRVREGQESEPKNFQDSKCEGWNLSELGNNNKRVIWVKYLDPEQINNTLGQWFRINSGESQFKNNTEAEDKKLISGNSDDDSITFECKKSSMESSLTGKQKVEIKCIESSNNVSGPTT</sequence>
<dbReference type="HOGENOM" id="CLU_119973_0_0_14"/>
<organism evidence="1 2">
    <name type="scientific">Mycoplasma suis (strain Illinois)</name>
    <dbReference type="NCBI Taxonomy" id="768700"/>
    <lineage>
        <taxon>Bacteria</taxon>
        <taxon>Bacillati</taxon>
        <taxon>Mycoplasmatota</taxon>
        <taxon>Mollicutes</taxon>
        <taxon>Mycoplasmataceae</taxon>
        <taxon>Mycoplasma</taxon>
    </lineage>
</organism>
<keyword evidence="2" id="KW-1185">Reference proteome</keyword>
<evidence type="ECO:0000313" key="1">
    <source>
        <dbReference type="EMBL" id="ADX97606.1"/>
    </source>
</evidence>
<accession>F0QQ36</accession>
<protein>
    <submittedName>
        <fullName evidence="1">Uncharacterized protein</fullName>
    </submittedName>
</protein>
<name>F0QQ36_MYCSL</name>
<reference evidence="1 2" key="1">
    <citation type="journal article" date="2011" name="J. Bacteriol.">
        <title>Complete genome sequences of two hemotropic Mycoplasmas, Mycoplasma haemofelis strain Ohio2 and Mycoplasma suis strain Illinois.</title>
        <authorList>
            <person name="Messick J.B."/>
            <person name="Santos A.P."/>
            <person name="Guimaraes A.M."/>
        </authorList>
    </citation>
    <scope>NUCLEOTIDE SEQUENCE [LARGE SCALE GENOMIC DNA]</scope>
    <source>
        <strain evidence="1 2">Illinois</strain>
    </source>
</reference>